<proteinExistence type="predicted"/>
<gene>
    <name evidence="1" type="primary">LOC114349251</name>
</gene>
<evidence type="ECO:0000313" key="1">
    <source>
        <dbReference type="RefSeq" id="XP_028155411.1"/>
    </source>
</evidence>
<dbReference type="InParanoid" id="A0A6P7H0A4"/>
<feature type="non-terminal residue" evidence="1">
    <location>
        <position position="1"/>
    </location>
</feature>
<organism evidence="1">
    <name type="scientific">Diabrotica virgifera virgifera</name>
    <name type="common">western corn rootworm</name>
    <dbReference type="NCBI Taxonomy" id="50390"/>
    <lineage>
        <taxon>Eukaryota</taxon>
        <taxon>Metazoa</taxon>
        <taxon>Ecdysozoa</taxon>
        <taxon>Arthropoda</taxon>
        <taxon>Hexapoda</taxon>
        <taxon>Insecta</taxon>
        <taxon>Pterygota</taxon>
        <taxon>Neoptera</taxon>
        <taxon>Endopterygota</taxon>
        <taxon>Coleoptera</taxon>
        <taxon>Polyphaga</taxon>
        <taxon>Cucujiformia</taxon>
        <taxon>Chrysomeloidea</taxon>
        <taxon>Chrysomelidae</taxon>
        <taxon>Galerucinae</taxon>
        <taxon>Diabroticina</taxon>
        <taxon>Diabroticites</taxon>
        <taxon>Diabrotica</taxon>
    </lineage>
</organism>
<sequence length="103" mass="11504">DLGTAIVIKDSTPKYDNTSINVYKSKKVHVGDVTYIKGPVIISNSNSAYNDKLLSIPYSEPYVDTFIVDRINWLAQPPLGEREKLEEPVKYVIIGNVFTIATT</sequence>
<dbReference type="AlphaFoldDB" id="A0A6P7H0A4"/>
<name>A0A6P7H0A4_DIAVI</name>
<feature type="non-terminal residue" evidence="1">
    <location>
        <position position="103"/>
    </location>
</feature>
<reference evidence="1" key="1">
    <citation type="submission" date="2025-08" db="UniProtKB">
        <authorList>
            <consortium name="RefSeq"/>
        </authorList>
    </citation>
    <scope>IDENTIFICATION</scope>
    <source>
        <tissue evidence="1">Whole insect</tissue>
    </source>
</reference>
<accession>A0A6P7H0A4</accession>
<dbReference type="RefSeq" id="XP_028155411.1">
    <property type="nucleotide sequence ID" value="XM_028299610.1"/>
</dbReference>
<protein>
    <submittedName>
        <fullName evidence="1">Uncharacterized protein LOC114349251</fullName>
    </submittedName>
</protein>